<reference evidence="2" key="1">
    <citation type="submission" date="2022-07" db="EMBL/GenBank/DDBJ databases">
        <authorList>
            <person name="Xamxidin M."/>
        </authorList>
    </citation>
    <scope>NUCLEOTIDE SEQUENCE</scope>
    <source>
        <strain evidence="2">YS8-69</strain>
    </source>
</reference>
<feature type="compositionally biased region" description="Polar residues" evidence="1">
    <location>
        <begin position="41"/>
        <end position="66"/>
    </location>
</feature>
<gene>
    <name evidence="2" type="ORF">NSP04_07850</name>
</gene>
<dbReference type="Proteomes" id="UP001165267">
    <property type="component" value="Unassembled WGS sequence"/>
</dbReference>
<organism evidence="2 3">
    <name type="scientific">Limnobacter parvus</name>
    <dbReference type="NCBI Taxonomy" id="2939690"/>
    <lineage>
        <taxon>Bacteria</taxon>
        <taxon>Pseudomonadati</taxon>
        <taxon>Pseudomonadota</taxon>
        <taxon>Betaproteobacteria</taxon>
        <taxon>Burkholderiales</taxon>
        <taxon>Burkholderiaceae</taxon>
        <taxon>Limnobacter</taxon>
    </lineage>
</organism>
<evidence type="ECO:0000256" key="1">
    <source>
        <dbReference type="SAM" id="MobiDB-lite"/>
    </source>
</evidence>
<evidence type="ECO:0000313" key="2">
    <source>
        <dbReference type="EMBL" id="MCR2746559.1"/>
    </source>
</evidence>
<proteinExistence type="predicted"/>
<comment type="caution">
    <text evidence="2">The sequence shown here is derived from an EMBL/GenBank/DDBJ whole genome shotgun (WGS) entry which is preliminary data.</text>
</comment>
<sequence length="73" mass="7748">MVNQNLDQAFAPPSSTATQTDTSGTGTTQQRQEEEAVEVANQSTAGTTMSQQSNDIELKTTQSDPQRASAVCK</sequence>
<dbReference type="RefSeq" id="WP_257511792.1">
    <property type="nucleotide sequence ID" value="NZ_JANKHG010000017.1"/>
</dbReference>
<feature type="compositionally biased region" description="Low complexity" evidence="1">
    <location>
        <begin position="14"/>
        <end position="30"/>
    </location>
</feature>
<evidence type="ECO:0000313" key="3">
    <source>
        <dbReference type="Proteomes" id="UP001165267"/>
    </source>
</evidence>
<keyword evidence="3" id="KW-1185">Reference proteome</keyword>
<name>A0ABT1XI41_9BURK</name>
<protein>
    <submittedName>
        <fullName evidence="2">Uncharacterized protein</fullName>
    </submittedName>
</protein>
<feature type="region of interest" description="Disordered" evidence="1">
    <location>
        <begin position="1"/>
        <end position="73"/>
    </location>
</feature>
<accession>A0ABT1XI41</accession>
<dbReference type="EMBL" id="JANKHG010000017">
    <property type="protein sequence ID" value="MCR2746559.1"/>
    <property type="molecule type" value="Genomic_DNA"/>
</dbReference>